<dbReference type="SMART" id="SM00342">
    <property type="entry name" value="HTH_ARAC"/>
    <property type="match status" value="1"/>
</dbReference>
<dbReference type="AlphaFoldDB" id="A0A926HYS1"/>
<reference evidence="5" key="1">
    <citation type="submission" date="2020-08" db="EMBL/GenBank/DDBJ databases">
        <title>Genome public.</title>
        <authorList>
            <person name="Liu C."/>
            <person name="Sun Q."/>
        </authorList>
    </citation>
    <scope>NUCLEOTIDE SEQUENCE</scope>
    <source>
        <strain evidence="5">H8</strain>
    </source>
</reference>
<dbReference type="PROSITE" id="PS01124">
    <property type="entry name" value="HTH_ARAC_FAMILY_2"/>
    <property type="match status" value="1"/>
</dbReference>
<keyword evidence="1" id="KW-0805">Transcription regulation</keyword>
<keyword evidence="3" id="KW-0804">Transcription</keyword>
<feature type="domain" description="HTH araC/xylS-type" evidence="4">
    <location>
        <begin position="160"/>
        <end position="259"/>
    </location>
</feature>
<comment type="caution">
    <text evidence="5">The sequence shown here is derived from an EMBL/GenBank/DDBJ whole genome shotgun (WGS) entry which is preliminary data.</text>
</comment>
<evidence type="ECO:0000256" key="2">
    <source>
        <dbReference type="ARBA" id="ARBA00023125"/>
    </source>
</evidence>
<sequence>MSKNICKFSEFISLNRLTVSNFVHETNKNVYSKESVLAQNRAILISTGRGEIYFSGKVCPYTSGNLIFGFKGETMKCVSQADSEYMYLDFDGLRCEELFHRLNINHYSRCFQNFESVVPLWFESLARAKKETIDLVSESMLLYALSKIISKPDKNNCILEQIFELTDKSFTDSKLSIEYISKKLSYNSKYLSHLFKNKVGMGYNEYLRNMRIKFAISLFDSGLDSIKNVAALSGYNDALYFSSVFKKVVGMTPTQYLNKKDC</sequence>
<dbReference type="GO" id="GO:0003700">
    <property type="term" value="F:DNA-binding transcription factor activity"/>
    <property type="evidence" value="ECO:0007669"/>
    <property type="project" value="InterPro"/>
</dbReference>
<dbReference type="Pfam" id="PF12833">
    <property type="entry name" value="HTH_18"/>
    <property type="match status" value="1"/>
</dbReference>
<dbReference type="Proteomes" id="UP000611762">
    <property type="component" value="Unassembled WGS sequence"/>
</dbReference>
<dbReference type="RefSeq" id="WP_249311228.1">
    <property type="nucleotide sequence ID" value="NZ_JACRSU010000001.1"/>
</dbReference>
<dbReference type="PRINTS" id="PR00032">
    <property type="entry name" value="HTHARAC"/>
</dbReference>
<proteinExistence type="predicted"/>
<dbReference type="InterPro" id="IPR020449">
    <property type="entry name" value="Tscrpt_reg_AraC-type_HTH"/>
</dbReference>
<gene>
    <name evidence="5" type="ORF">H8698_03780</name>
</gene>
<dbReference type="EMBL" id="JACRSU010000001">
    <property type="protein sequence ID" value="MBC8540096.1"/>
    <property type="molecule type" value="Genomic_DNA"/>
</dbReference>
<dbReference type="InterPro" id="IPR018060">
    <property type="entry name" value="HTH_AraC"/>
</dbReference>
<dbReference type="Gene3D" id="1.10.10.60">
    <property type="entry name" value="Homeodomain-like"/>
    <property type="match status" value="2"/>
</dbReference>
<accession>A0A926HYS1</accession>
<organism evidence="5 6">
    <name type="scientific">Congzhengia minquanensis</name>
    <dbReference type="NCBI Taxonomy" id="2763657"/>
    <lineage>
        <taxon>Bacteria</taxon>
        <taxon>Bacillati</taxon>
        <taxon>Bacillota</taxon>
        <taxon>Clostridia</taxon>
        <taxon>Eubacteriales</taxon>
        <taxon>Oscillospiraceae</taxon>
        <taxon>Congzhengia</taxon>
    </lineage>
</organism>
<evidence type="ECO:0000256" key="1">
    <source>
        <dbReference type="ARBA" id="ARBA00023015"/>
    </source>
</evidence>
<keyword evidence="6" id="KW-1185">Reference proteome</keyword>
<dbReference type="SUPFAM" id="SSF46689">
    <property type="entry name" value="Homeodomain-like"/>
    <property type="match status" value="1"/>
</dbReference>
<evidence type="ECO:0000259" key="4">
    <source>
        <dbReference type="PROSITE" id="PS01124"/>
    </source>
</evidence>
<keyword evidence="2" id="KW-0238">DNA-binding</keyword>
<dbReference type="GO" id="GO:0043565">
    <property type="term" value="F:sequence-specific DNA binding"/>
    <property type="evidence" value="ECO:0007669"/>
    <property type="project" value="InterPro"/>
</dbReference>
<evidence type="ECO:0000313" key="5">
    <source>
        <dbReference type="EMBL" id="MBC8540096.1"/>
    </source>
</evidence>
<protein>
    <submittedName>
        <fullName evidence="5">Helix-turn-helix transcriptional regulator</fullName>
    </submittedName>
</protein>
<dbReference type="PANTHER" id="PTHR43280:SF2">
    <property type="entry name" value="HTH-TYPE TRANSCRIPTIONAL REGULATOR EXSA"/>
    <property type="match status" value="1"/>
</dbReference>
<name>A0A926HYS1_9FIRM</name>
<dbReference type="InterPro" id="IPR009057">
    <property type="entry name" value="Homeodomain-like_sf"/>
</dbReference>
<evidence type="ECO:0000313" key="6">
    <source>
        <dbReference type="Proteomes" id="UP000611762"/>
    </source>
</evidence>
<evidence type="ECO:0000256" key="3">
    <source>
        <dbReference type="ARBA" id="ARBA00023163"/>
    </source>
</evidence>
<dbReference type="PANTHER" id="PTHR43280">
    <property type="entry name" value="ARAC-FAMILY TRANSCRIPTIONAL REGULATOR"/>
    <property type="match status" value="1"/>
</dbReference>